<evidence type="ECO:0000256" key="5">
    <source>
        <dbReference type="HAMAP-Rule" id="MF_00601"/>
    </source>
</evidence>
<dbReference type="GO" id="GO:0031419">
    <property type="term" value="F:cobalamin binding"/>
    <property type="evidence" value="ECO:0007669"/>
    <property type="project" value="UniProtKB-UniRule"/>
</dbReference>
<dbReference type="UniPathway" id="UPA00560"/>
<evidence type="ECO:0000313" key="8">
    <source>
        <dbReference type="Proteomes" id="UP000321405"/>
    </source>
</evidence>
<comment type="subcellular location">
    <subcellularLocation>
        <location evidence="5">Bacterial microcompartment</location>
    </subcellularLocation>
</comment>
<comment type="catalytic activity">
    <reaction evidence="5">
        <text>ethanolamine = acetaldehyde + NH4(+)</text>
        <dbReference type="Rhea" id="RHEA:15313"/>
        <dbReference type="ChEBI" id="CHEBI:15343"/>
        <dbReference type="ChEBI" id="CHEBI:28938"/>
        <dbReference type="ChEBI" id="CHEBI:57603"/>
        <dbReference type="EC" id="4.3.1.7"/>
    </reaction>
</comment>
<dbReference type="InterPro" id="IPR009246">
    <property type="entry name" value="EutC"/>
</dbReference>
<comment type="subunit">
    <text evidence="5">The basic unit is a heterodimer which dimerizes to form tetramers. The heterotetramers trimerize; 6 large subunits form a core ring with 6 small subunits projecting outwards.</text>
</comment>
<comment type="function">
    <text evidence="5">Catalyzes the deamination of various vicinal amino-alcohols to oxo compounds. Allows this organism to utilize ethanolamine as the sole source of nitrogen and carbon in the presence of external vitamin B12.</text>
</comment>
<gene>
    <name evidence="5" type="primary">eutC</name>
    <name evidence="7" type="ORF">SSA02_08890</name>
</gene>
<feature type="compositionally biased region" description="Pro residues" evidence="6">
    <location>
        <begin position="291"/>
        <end position="300"/>
    </location>
</feature>
<evidence type="ECO:0000256" key="1">
    <source>
        <dbReference type="ARBA" id="ARBA00022628"/>
    </source>
</evidence>
<dbReference type="PANTHER" id="PTHR39330">
    <property type="entry name" value="ETHANOLAMINE AMMONIA-LYASE LIGHT CHAIN"/>
    <property type="match status" value="1"/>
</dbReference>
<feature type="binding site" evidence="5">
    <location>
        <position position="180"/>
    </location>
    <ligand>
        <name>adenosylcob(III)alamin</name>
        <dbReference type="ChEBI" id="CHEBI:18408"/>
    </ligand>
</feature>
<accession>A0A511BN11</accession>
<dbReference type="GO" id="GO:0031471">
    <property type="term" value="C:ethanolamine degradation polyhedral organelle"/>
    <property type="evidence" value="ECO:0007669"/>
    <property type="project" value="UniProtKB-UniRule"/>
</dbReference>
<dbReference type="GO" id="GO:0006520">
    <property type="term" value="P:amino acid metabolic process"/>
    <property type="evidence" value="ECO:0007669"/>
    <property type="project" value="InterPro"/>
</dbReference>
<feature type="compositionally biased region" description="Basic and acidic residues" evidence="6">
    <location>
        <begin position="9"/>
        <end position="22"/>
    </location>
</feature>
<feature type="region of interest" description="Disordered" evidence="6">
    <location>
        <begin position="1"/>
        <end position="37"/>
    </location>
</feature>
<name>A0A511BN11_9PROT</name>
<dbReference type="RefSeq" id="WP_147092745.1">
    <property type="nucleotide sequence ID" value="NZ_BJVC01000002.1"/>
</dbReference>
<dbReference type="GO" id="GO:0046336">
    <property type="term" value="P:ethanolamine catabolic process"/>
    <property type="evidence" value="ECO:0007669"/>
    <property type="project" value="UniProtKB-UniRule"/>
</dbReference>
<sequence>MTGLPPRASFDRETVAKAESGTREAVSSGPSSPDPWARLRNATRARIGLGRTGDTQITRDVLAFQGCHAGARDAVHAALDPARLAAAIRNASPLCPEPLVVSSQASDRATYLRRPDLGRRLCRSARAVLPRERWDLVLVLADGLSPRAVETQGPALFSAVCEALPGWRIAPPVIALQGRVAIGDEIAETMGAAFVAVLIGERPGLSVHDSMGVYLTYRPVSGTPDSRRNCLSNIHAHGLAIPEACAKLVWLLNEARRLQTTGVALKDRAPSLAPSSVSSAASSFPTSSSPSPSPETPHDD</sequence>
<dbReference type="OrthoDB" id="114248at2"/>
<keyword evidence="2 5" id="KW-0456">Lyase</keyword>
<dbReference type="PANTHER" id="PTHR39330:SF1">
    <property type="entry name" value="ETHANOLAMINE AMMONIA-LYASE SMALL SUBUNIT"/>
    <property type="match status" value="1"/>
</dbReference>
<dbReference type="Gene3D" id="3.40.50.11240">
    <property type="entry name" value="Ethanolamine ammonia-lyase light chain (EutC)"/>
    <property type="match status" value="1"/>
</dbReference>
<dbReference type="AlphaFoldDB" id="A0A511BN11"/>
<feature type="binding site" evidence="5">
    <location>
        <position position="201"/>
    </location>
    <ligand>
        <name>adenosylcob(III)alamin</name>
        <dbReference type="ChEBI" id="CHEBI:18408"/>
    </ligand>
</feature>
<comment type="pathway">
    <text evidence="5">Amine and polyamine degradation; ethanolamine degradation.</text>
</comment>
<dbReference type="GO" id="GO:0008851">
    <property type="term" value="F:ethanolamine ammonia-lyase activity"/>
    <property type="evidence" value="ECO:0007669"/>
    <property type="project" value="UniProtKB-UniRule"/>
</dbReference>
<dbReference type="Pfam" id="PF05985">
    <property type="entry name" value="EutC"/>
    <property type="match status" value="1"/>
</dbReference>
<comment type="cofactor">
    <cofactor evidence="5">
        <name>adenosylcob(III)alamin</name>
        <dbReference type="ChEBI" id="CHEBI:18408"/>
    </cofactor>
    <text evidence="5">Binds between the large and small subunits.</text>
</comment>
<evidence type="ECO:0000256" key="2">
    <source>
        <dbReference type="ARBA" id="ARBA00023239"/>
    </source>
</evidence>
<protein>
    <recommendedName>
        <fullName evidence="5">Ethanolamine ammonia-lyase small subunit</fullName>
        <shortName evidence="5">EAL small subunit</shortName>
        <ecNumber evidence="5">4.3.1.7</ecNumber>
    </recommendedName>
</protein>
<dbReference type="EC" id="4.3.1.7" evidence="5"/>
<feature type="binding site" evidence="5">
    <location>
        <position position="230"/>
    </location>
    <ligand>
        <name>adenosylcob(III)alamin</name>
        <dbReference type="ChEBI" id="CHEBI:18408"/>
    </ligand>
</feature>
<evidence type="ECO:0000256" key="6">
    <source>
        <dbReference type="SAM" id="MobiDB-lite"/>
    </source>
</evidence>
<feature type="compositionally biased region" description="Low complexity" evidence="6">
    <location>
        <begin position="270"/>
        <end position="290"/>
    </location>
</feature>
<keyword evidence="4 5" id="KW-1283">Bacterial microcompartment</keyword>
<keyword evidence="1 5" id="KW-0846">Cobalamin</keyword>
<keyword evidence="3 5" id="KW-0170">Cobalt</keyword>
<dbReference type="PIRSF" id="PIRSF018982">
    <property type="entry name" value="EutC"/>
    <property type="match status" value="1"/>
</dbReference>
<dbReference type="InterPro" id="IPR042255">
    <property type="entry name" value="EutC_N"/>
</dbReference>
<dbReference type="NCBIfam" id="NF003971">
    <property type="entry name" value="PRK05465.1"/>
    <property type="match status" value="1"/>
</dbReference>
<dbReference type="InterPro" id="IPR042251">
    <property type="entry name" value="EutC_C"/>
</dbReference>
<proteinExistence type="inferred from homology"/>
<keyword evidence="8" id="KW-1185">Reference proteome</keyword>
<comment type="caution">
    <text evidence="7">The sequence shown here is derived from an EMBL/GenBank/DDBJ whole genome shotgun (WGS) entry which is preliminary data.</text>
</comment>
<dbReference type="HAMAP" id="MF_00601">
    <property type="entry name" value="EutC"/>
    <property type="match status" value="1"/>
</dbReference>
<dbReference type="Proteomes" id="UP000321405">
    <property type="component" value="Unassembled WGS sequence"/>
</dbReference>
<evidence type="ECO:0000313" key="7">
    <source>
        <dbReference type="EMBL" id="GEL01726.1"/>
    </source>
</evidence>
<evidence type="ECO:0000256" key="4">
    <source>
        <dbReference type="ARBA" id="ARBA00024446"/>
    </source>
</evidence>
<dbReference type="GO" id="GO:0009350">
    <property type="term" value="C:ethanolamine ammonia-lyase complex"/>
    <property type="evidence" value="ECO:0007669"/>
    <property type="project" value="UniProtKB-UniRule"/>
</dbReference>
<evidence type="ECO:0000256" key="3">
    <source>
        <dbReference type="ARBA" id="ARBA00023285"/>
    </source>
</evidence>
<organism evidence="7 8">
    <name type="scientific">Swaminathania salitolerans</name>
    <dbReference type="NCBI Taxonomy" id="182838"/>
    <lineage>
        <taxon>Bacteria</taxon>
        <taxon>Pseudomonadati</taxon>
        <taxon>Pseudomonadota</taxon>
        <taxon>Alphaproteobacteria</taxon>
        <taxon>Acetobacterales</taxon>
        <taxon>Acetobacteraceae</taxon>
        <taxon>Swaminathania</taxon>
    </lineage>
</organism>
<feature type="region of interest" description="Disordered" evidence="6">
    <location>
        <begin position="269"/>
        <end position="300"/>
    </location>
</feature>
<dbReference type="EMBL" id="BJVC01000002">
    <property type="protein sequence ID" value="GEL01726.1"/>
    <property type="molecule type" value="Genomic_DNA"/>
</dbReference>
<reference evidence="7 8" key="1">
    <citation type="submission" date="2019-07" db="EMBL/GenBank/DDBJ databases">
        <title>Whole genome shotgun sequence of Swaminathania salitolerans NBRC 104436.</title>
        <authorList>
            <person name="Hosoyama A."/>
            <person name="Uohara A."/>
            <person name="Ohji S."/>
            <person name="Ichikawa N."/>
        </authorList>
    </citation>
    <scope>NUCLEOTIDE SEQUENCE [LARGE SCALE GENOMIC DNA]</scope>
    <source>
        <strain evidence="7 8">NBRC 104436</strain>
    </source>
</reference>
<dbReference type="Gene3D" id="1.10.30.40">
    <property type="entry name" value="Ethanolamine ammonia-lyase light chain (EutC), N-terminal domain"/>
    <property type="match status" value="1"/>
</dbReference>
<comment type="similarity">
    <text evidence="5">Belongs to the EutC family.</text>
</comment>